<keyword evidence="2" id="KW-1185">Reference proteome</keyword>
<reference evidence="1 2" key="1">
    <citation type="journal article" date="2022" name="Hortic Res">
        <title>A haplotype resolved chromosomal level avocado genome allows analysis of novel avocado genes.</title>
        <authorList>
            <person name="Nath O."/>
            <person name="Fletcher S.J."/>
            <person name="Hayward A."/>
            <person name="Shaw L.M."/>
            <person name="Masouleh A.K."/>
            <person name="Furtado A."/>
            <person name="Henry R.J."/>
            <person name="Mitter N."/>
        </authorList>
    </citation>
    <scope>NUCLEOTIDE SEQUENCE [LARGE SCALE GENOMIC DNA]</scope>
    <source>
        <strain evidence="2">cv. Hass</strain>
    </source>
</reference>
<accession>A0ACC2MGH8</accession>
<sequence>MDGRSSSNLSKTLGGEGISAIDSSVDDFVKKSDVGSSHVRVDDENDVFGMGYDSGDDHDRCVDEILYDETVKKKLEVLAMMVGADSSQPEDVLTQVVKVLKDLERGRIEYLKRGEDFKANK</sequence>
<gene>
    <name evidence="1" type="ORF">MRB53_006560</name>
</gene>
<comment type="caution">
    <text evidence="1">The sequence shown here is derived from an EMBL/GenBank/DDBJ whole genome shotgun (WGS) entry which is preliminary data.</text>
</comment>
<protein>
    <submittedName>
        <fullName evidence="1">Uncharacterized protein</fullName>
    </submittedName>
</protein>
<dbReference type="Proteomes" id="UP001234297">
    <property type="component" value="Chromosome 2"/>
</dbReference>
<name>A0ACC2MGH8_PERAE</name>
<organism evidence="1 2">
    <name type="scientific">Persea americana</name>
    <name type="common">Avocado</name>
    <dbReference type="NCBI Taxonomy" id="3435"/>
    <lineage>
        <taxon>Eukaryota</taxon>
        <taxon>Viridiplantae</taxon>
        <taxon>Streptophyta</taxon>
        <taxon>Embryophyta</taxon>
        <taxon>Tracheophyta</taxon>
        <taxon>Spermatophyta</taxon>
        <taxon>Magnoliopsida</taxon>
        <taxon>Magnoliidae</taxon>
        <taxon>Laurales</taxon>
        <taxon>Lauraceae</taxon>
        <taxon>Persea</taxon>
    </lineage>
</organism>
<evidence type="ECO:0000313" key="2">
    <source>
        <dbReference type="Proteomes" id="UP001234297"/>
    </source>
</evidence>
<evidence type="ECO:0000313" key="1">
    <source>
        <dbReference type="EMBL" id="KAJ8644812.1"/>
    </source>
</evidence>
<proteinExistence type="predicted"/>
<dbReference type="EMBL" id="CM056810">
    <property type="protein sequence ID" value="KAJ8644812.1"/>
    <property type="molecule type" value="Genomic_DNA"/>
</dbReference>